<dbReference type="InterPro" id="IPR005097">
    <property type="entry name" value="Sacchrp_dh_NADP-bd"/>
</dbReference>
<protein>
    <submittedName>
        <fullName evidence="5">Alpha-aminoadipic semialdehyde synthase</fullName>
    </submittedName>
</protein>
<gene>
    <name evidence="5" type="ORF">PHET_08688</name>
</gene>
<dbReference type="Gene3D" id="3.40.50.720">
    <property type="entry name" value="NAD(P)-binding Rossmann-like Domain"/>
    <property type="match status" value="1"/>
</dbReference>
<evidence type="ECO:0000259" key="3">
    <source>
        <dbReference type="Pfam" id="PF03435"/>
    </source>
</evidence>
<proteinExistence type="predicted"/>
<dbReference type="InterPro" id="IPR051168">
    <property type="entry name" value="AASS"/>
</dbReference>
<evidence type="ECO:0000259" key="4">
    <source>
        <dbReference type="Pfam" id="PF16653"/>
    </source>
</evidence>
<feature type="domain" description="Saccharopine dehydrogenase NADP binding" evidence="3">
    <location>
        <begin position="36"/>
        <end position="151"/>
    </location>
</feature>
<dbReference type="InterPro" id="IPR032095">
    <property type="entry name" value="Sacchrp_dh-like_C"/>
</dbReference>
<dbReference type="GO" id="GO:0004753">
    <property type="term" value="F:saccharopine dehydrogenase activity"/>
    <property type="evidence" value="ECO:0007669"/>
    <property type="project" value="TreeGrafter"/>
</dbReference>
<dbReference type="InterPro" id="IPR036291">
    <property type="entry name" value="NAD(P)-bd_dom_sf"/>
</dbReference>
<dbReference type="PANTHER" id="PTHR11133:SF22">
    <property type="entry name" value="ALPHA-AMINOADIPIC SEMIALDEHYDE SYNTHASE, MITOCHONDRIAL"/>
    <property type="match status" value="1"/>
</dbReference>
<reference evidence="5" key="1">
    <citation type="submission" date="2019-05" db="EMBL/GenBank/DDBJ databases">
        <title>Annotation for the trematode Paragonimus heterotremus.</title>
        <authorList>
            <person name="Choi Y.-J."/>
        </authorList>
    </citation>
    <scope>NUCLEOTIDE SEQUENCE</scope>
    <source>
        <strain evidence="5">LC</strain>
    </source>
</reference>
<accession>A0A8J4WF34</accession>
<feature type="domain" description="Saccharopine dehydrogenase-like C-terminal" evidence="4">
    <location>
        <begin position="156"/>
        <end position="474"/>
    </location>
</feature>
<dbReference type="Gene3D" id="3.30.360.10">
    <property type="entry name" value="Dihydrodipicolinate Reductase, domain 2"/>
    <property type="match status" value="1"/>
</dbReference>
<dbReference type="Gene3D" id="1.10.1870.10">
    <property type="entry name" value="Domain 3, Saccharopine reductase"/>
    <property type="match status" value="1"/>
</dbReference>
<dbReference type="Proteomes" id="UP000748531">
    <property type="component" value="Unassembled WGS sequence"/>
</dbReference>
<name>A0A8J4WF34_9TREM</name>
<evidence type="ECO:0000313" key="6">
    <source>
        <dbReference type="Proteomes" id="UP000748531"/>
    </source>
</evidence>
<dbReference type="GO" id="GO:0019878">
    <property type="term" value="P:lysine biosynthetic process via aminoadipic acid"/>
    <property type="evidence" value="ECO:0007669"/>
    <property type="project" value="TreeGrafter"/>
</dbReference>
<dbReference type="SUPFAM" id="SSF55347">
    <property type="entry name" value="Glyceraldehyde-3-phosphate dehydrogenase-like, C-terminal domain"/>
    <property type="match status" value="1"/>
</dbReference>
<evidence type="ECO:0000256" key="2">
    <source>
        <dbReference type="ARBA" id="ARBA00023002"/>
    </source>
</evidence>
<dbReference type="EMBL" id="LUCH01005571">
    <property type="protein sequence ID" value="KAF5397958.1"/>
    <property type="molecule type" value="Genomic_DNA"/>
</dbReference>
<keyword evidence="2" id="KW-0560">Oxidoreductase</keyword>
<dbReference type="SUPFAM" id="SSF51735">
    <property type="entry name" value="NAD(P)-binding Rossmann-fold domains"/>
    <property type="match status" value="1"/>
</dbReference>
<evidence type="ECO:0000313" key="5">
    <source>
        <dbReference type="EMBL" id="KAF5397958.1"/>
    </source>
</evidence>
<evidence type="ECO:0000256" key="1">
    <source>
        <dbReference type="ARBA" id="ARBA00022857"/>
    </source>
</evidence>
<sequence length="486" mass="53870">KAVITSNGELTPNFKYIEDLRAKRTASISTSSERKVLVLGAGYVVPPLIEYLTRDSNLRLTVVSNVQDELASISQNFPKIQARNLNVLEDTKLLNRLVSEHDLVISLIPWKFHPTVIAECIKQKRNLLTASYCTPVLKDLESSIQQAGITAFMEMGLDPGIDHLLTKECIDEVTEKGGRVVSYRSFTGGLPAPENSNNPLRYKFSWSPEAAMSTVMNGAKYLENGEIKEIPADGSLMKMASAMDIFPGFNLEGYPNRDSTRYIDLYGLQGCHTVIRGTLRYGGYTNAVSVLLQLGLLHSKAEQILQPGSPKITWRELICQKLSLDEKLNVEQMERAILNKFDNDKTKYECLHDLGFLSDDPVAQAGTPLASTSIQLSKVLTYGPNERDLIIMAHELIIDWPAKKQRELRKVSLVAYGQADQGKAGLAMSRTVGIPAAIAAKMIVNGEVTDKGIVLPLKPHIYKPILERLKQEGIQAQESSTFTRLP</sequence>
<dbReference type="GO" id="GO:0005737">
    <property type="term" value="C:cytoplasm"/>
    <property type="evidence" value="ECO:0007669"/>
    <property type="project" value="TreeGrafter"/>
</dbReference>
<keyword evidence="6" id="KW-1185">Reference proteome</keyword>
<feature type="non-terminal residue" evidence="5">
    <location>
        <position position="486"/>
    </location>
</feature>
<dbReference type="FunFam" id="3.30.360.10:FF:000008">
    <property type="entry name" value="Alpha-aminoadipic semialdehyde synthase, mitochondrial"/>
    <property type="match status" value="1"/>
</dbReference>
<dbReference type="Pfam" id="PF16653">
    <property type="entry name" value="Sacchrp_dh_C"/>
    <property type="match status" value="1"/>
</dbReference>
<dbReference type="AlphaFoldDB" id="A0A8J4WF34"/>
<dbReference type="FunFam" id="3.40.50.720:FF:000072">
    <property type="entry name" value="Saccharopine dehydrogenase [NADP(+), L-glutamate-forming]"/>
    <property type="match status" value="1"/>
</dbReference>
<dbReference type="OrthoDB" id="10059875at2759"/>
<dbReference type="PANTHER" id="PTHR11133">
    <property type="entry name" value="SACCHAROPINE DEHYDROGENASE"/>
    <property type="match status" value="1"/>
</dbReference>
<dbReference type="Pfam" id="PF03435">
    <property type="entry name" value="Sacchrp_dh_NADP"/>
    <property type="match status" value="1"/>
</dbReference>
<organism evidence="5 6">
    <name type="scientific">Paragonimus heterotremus</name>
    <dbReference type="NCBI Taxonomy" id="100268"/>
    <lineage>
        <taxon>Eukaryota</taxon>
        <taxon>Metazoa</taxon>
        <taxon>Spiralia</taxon>
        <taxon>Lophotrochozoa</taxon>
        <taxon>Platyhelminthes</taxon>
        <taxon>Trematoda</taxon>
        <taxon>Digenea</taxon>
        <taxon>Plagiorchiida</taxon>
        <taxon>Troglotremata</taxon>
        <taxon>Troglotrematidae</taxon>
        <taxon>Paragonimus</taxon>
    </lineage>
</organism>
<comment type="caution">
    <text evidence="5">The sequence shown here is derived from an EMBL/GenBank/DDBJ whole genome shotgun (WGS) entry which is preliminary data.</text>
</comment>
<keyword evidence="1" id="KW-0521">NADP</keyword>